<accession>A0A951UEB7</accession>
<organism evidence="1 2">
    <name type="scientific">Symplocastrum torsivum CPER-KK1</name>
    <dbReference type="NCBI Taxonomy" id="450513"/>
    <lineage>
        <taxon>Bacteria</taxon>
        <taxon>Bacillati</taxon>
        <taxon>Cyanobacteriota</taxon>
        <taxon>Cyanophyceae</taxon>
        <taxon>Oscillatoriophycideae</taxon>
        <taxon>Oscillatoriales</taxon>
        <taxon>Microcoleaceae</taxon>
        <taxon>Symplocastrum</taxon>
    </lineage>
</organism>
<comment type="caution">
    <text evidence="1">The sequence shown here is derived from an EMBL/GenBank/DDBJ whole genome shotgun (WGS) entry which is preliminary data.</text>
</comment>
<dbReference type="Pfam" id="PF08012">
    <property type="entry name" value="DUF1702"/>
    <property type="match status" value="1"/>
</dbReference>
<name>A0A951UEB7_9CYAN</name>
<evidence type="ECO:0000313" key="2">
    <source>
        <dbReference type="Proteomes" id="UP000753908"/>
    </source>
</evidence>
<proteinExistence type="predicted"/>
<gene>
    <name evidence="1" type="ORF">KME25_29820</name>
</gene>
<dbReference type="AlphaFoldDB" id="A0A951UEB7"/>
<sequence>MVSLKRLRQLAFGISLEEATFARRGFRRNNVEAQQRLEQIGYTFLYGYHAAAIENDEPQALITELNAVAPELRGFAFEGAAMGLALLDYLTPWNRNRVQVFLADAGAAHAYMVHVGVGWMLARMRQRIEPSLAKLDSLLGWLSVDGYGFHEGYFHASRYVEQQAIPTGVSDYARRVFDQGLGRSLWFVNGADVNHIPVTIAAFCPSRQADLWSGIGLACAYAGGVERSDIDALRTAAKSYLPQLAQGAAFAAKARSRAGNPAVHTELACQVLCGMSAEAAAEITDMALKELPTNGALPTYELWRQRIQNQFLAEGVKA</sequence>
<dbReference type="InterPro" id="IPR012964">
    <property type="entry name" value="DUF1702"/>
</dbReference>
<evidence type="ECO:0000313" key="1">
    <source>
        <dbReference type="EMBL" id="MBW4548596.1"/>
    </source>
</evidence>
<dbReference type="EMBL" id="JAHHIF010000066">
    <property type="protein sequence ID" value="MBW4548596.1"/>
    <property type="molecule type" value="Genomic_DNA"/>
</dbReference>
<protein>
    <submittedName>
        <fullName evidence="1">DUF1702 family protein</fullName>
    </submittedName>
</protein>
<reference evidence="1" key="1">
    <citation type="submission" date="2021-05" db="EMBL/GenBank/DDBJ databases">
        <authorList>
            <person name="Pietrasiak N."/>
            <person name="Ward R."/>
            <person name="Stajich J.E."/>
            <person name="Kurbessoian T."/>
        </authorList>
    </citation>
    <scope>NUCLEOTIDE SEQUENCE</scope>
    <source>
        <strain evidence="1">CPER-KK1</strain>
    </source>
</reference>
<reference evidence="1" key="2">
    <citation type="journal article" date="2022" name="Microbiol. Resour. Announc.">
        <title>Metagenome Sequencing to Explore Phylogenomics of Terrestrial Cyanobacteria.</title>
        <authorList>
            <person name="Ward R.D."/>
            <person name="Stajich J.E."/>
            <person name="Johansen J.R."/>
            <person name="Huntemann M."/>
            <person name="Clum A."/>
            <person name="Foster B."/>
            <person name="Foster B."/>
            <person name="Roux S."/>
            <person name="Palaniappan K."/>
            <person name="Varghese N."/>
            <person name="Mukherjee S."/>
            <person name="Reddy T.B.K."/>
            <person name="Daum C."/>
            <person name="Copeland A."/>
            <person name="Chen I.A."/>
            <person name="Ivanova N.N."/>
            <person name="Kyrpides N.C."/>
            <person name="Shapiro N."/>
            <person name="Eloe-Fadrosh E.A."/>
            <person name="Pietrasiak N."/>
        </authorList>
    </citation>
    <scope>NUCLEOTIDE SEQUENCE</scope>
    <source>
        <strain evidence="1">CPER-KK1</strain>
    </source>
</reference>
<dbReference type="Proteomes" id="UP000753908">
    <property type="component" value="Unassembled WGS sequence"/>
</dbReference>